<dbReference type="InterPro" id="IPR042099">
    <property type="entry name" value="ANL_N_sf"/>
</dbReference>
<feature type="domain" description="AMP-dependent synthetase/ligase" evidence="1">
    <location>
        <begin position="21"/>
        <end position="395"/>
    </location>
</feature>
<proteinExistence type="predicted"/>
<gene>
    <name evidence="3" type="ORF">D1223_18115</name>
</gene>
<protein>
    <submittedName>
        <fullName evidence="3">AMP-dependent synthetase</fullName>
    </submittedName>
</protein>
<dbReference type="PANTHER" id="PTHR43767:SF11">
    <property type="entry name" value="MEDIUM-CHAIN-FATTY-ACID--COA LIGASE"/>
    <property type="match status" value="1"/>
</dbReference>
<dbReference type="SUPFAM" id="SSF56801">
    <property type="entry name" value="Acetyl-CoA synthetase-like"/>
    <property type="match status" value="1"/>
</dbReference>
<dbReference type="Gene3D" id="3.30.300.30">
    <property type="match status" value="1"/>
</dbReference>
<organism evidence="3 4">
    <name type="scientific">Henriciella mobilis</name>
    <dbReference type="NCBI Taxonomy" id="2305467"/>
    <lineage>
        <taxon>Bacteria</taxon>
        <taxon>Pseudomonadati</taxon>
        <taxon>Pseudomonadota</taxon>
        <taxon>Alphaproteobacteria</taxon>
        <taxon>Hyphomonadales</taxon>
        <taxon>Hyphomonadaceae</taxon>
        <taxon>Henriciella</taxon>
    </lineage>
</organism>
<dbReference type="Gene3D" id="3.40.50.12780">
    <property type="entry name" value="N-terminal domain of ligase-like"/>
    <property type="match status" value="1"/>
</dbReference>
<dbReference type="InterPro" id="IPR025110">
    <property type="entry name" value="AMP-bd_C"/>
</dbReference>
<dbReference type="Pfam" id="PF00501">
    <property type="entry name" value="AMP-binding"/>
    <property type="match status" value="1"/>
</dbReference>
<dbReference type="InterPro" id="IPR020845">
    <property type="entry name" value="AMP-binding_CS"/>
</dbReference>
<evidence type="ECO:0000259" key="1">
    <source>
        <dbReference type="Pfam" id="PF00501"/>
    </source>
</evidence>
<feature type="domain" description="AMP-binding enzyme C-terminal" evidence="2">
    <location>
        <begin position="442"/>
        <end position="517"/>
    </location>
</feature>
<dbReference type="PROSITE" id="PS00455">
    <property type="entry name" value="AMP_BINDING"/>
    <property type="match status" value="1"/>
</dbReference>
<dbReference type="Proteomes" id="UP000266385">
    <property type="component" value="Unassembled WGS sequence"/>
</dbReference>
<name>A0A399R8P3_9PROT</name>
<comment type="caution">
    <text evidence="3">The sequence shown here is derived from an EMBL/GenBank/DDBJ whole genome shotgun (WGS) entry which is preliminary data.</text>
</comment>
<dbReference type="InterPro" id="IPR050237">
    <property type="entry name" value="ATP-dep_AMP-bd_enzyme"/>
</dbReference>
<sequence length="530" mass="57478">MQLTDGTMQDFALTLDRMIDHASKWHPDKDVVTRRFDGSLARIGYADLRVRALKVSAVLQSLGMKPGDRVATLAWNSQAHMECWYGIMGLGAVCHTLNPRLTPEQLAWMIGQSEARILIVSGDLQPLAAEIAAEAGTLDHVLVIDPVGPDCCADVDLPQVRDLEALISKASPDGIVWGDFPETTPCGLCFTSGTTGRPKGVTYTHRGSYLHTLRQLQADVSGLNSHDVVMPVVPMFHANAWGLPYSAPATGARLVFSGRQSDGATLVDLIRREGVTIAVGVPTLWLDVFDHLDANGLDVPTLKRIMVGGAPMNAALMRRIEARGIAVQTTWGMTELSPLGTAAPPGDARSPDTAGRPALGMDLMLADHEGTPLTQQRGREGHLWVRGPSVVERYFGQAEPATRNGWFPTGDLAQITEDGQLFITGRAKDLIKSGGEWINPAEIEALVSGLPEVAFAAVVGREHEKWGERPVLLVQFRDGASLEDERLLESLRDRVPSWWLPDEVIRVPAMPLAGTGKIDKIRLRSLYGSA</sequence>
<dbReference type="EMBL" id="QWFX01000016">
    <property type="protein sequence ID" value="RIJ26851.1"/>
    <property type="molecule type" value="Genomic_DNA"/>
</dbReference>
<dbReference type="PANTHER" id="PTHR43767">
    <property type="entry name" value="LONG-CHAIN-FATTY-ACID--COA LIGASE"/>
    <property type="match status" value="1"/>
</dbReference>
<dbReference type="OrthoDB" id="6187882at2"/>
<evidence type="ECO:0000313" key="3">
    <source>
        <dbReference type="EMBL" id="RIJ26851.1"/>
    </source>
</evidence>
<dbReference type="GO" id="GO:0016877">
    <property type="term" value="F:ligase activity, forming carbon-sulfur bonds"/>
    <property type="evidence" value="ECO:0007669"/>
    <property type="project" value="UniProtKB-ARBA"/>
</dbReference>
<reference evidence="3 4" key="1">
    <citation type="submission" date="2018-08" db="EMBL/GenBank/DDBJ databases">
        <title>Henriciella mobilis sp. nov., isolated from seawater.</title>
        <authorList>
            <person name="Cheng H."/>
            <person name="Wu Y.-H."/>
            <person name="Xu X.-W."/>
            <person name="Guo L.-L."/>
        </authorList>
    </citation>
    <scope>NUCLEOTIDE SEQUENCE [LARGE SCALE GENOMIC DNA]</scope>
    <source>
        <strain evidence="3 4">JN25</strain>
    </source>
</reference>
<dbReference type="InterPro" id="IPR045851">
    <property type="entry name" value="AMP-bd_C_sf"/>
</dbReference>
<evidence type="ECO:0000259" key="2">
    <source>
        <dbReference type="Pfam" id="PF13193"/>
    </source>
</evidence>
<dbReference type="RefSeq" id="WP_119377744.1">
    <property type="nucleotide sequence ID" value="NZ_QWFX01000016.1"/>
</dbReference>
<evidence type="ECO:0000313" key="4">
    <source>
        <dbReference type="Proteomes" id="UP000266385"/>
    </source>
</evidence>
<dbReference type="InterPro" id="IPR000873">
    <property type="entry name" value="AMP-dep_synth/lig_dom"/>
</dbReference>
<dbReference type="Pfam" id="PF13193">
    <property type="entry name" value="AMP-binding_C"/>
    <property type="match status" value="1"/>
</dbReference>
<accession>A0A399R8P3</accession>
<keyword evidence="4" id="KW-1185">Reference proteome</keyword>
<dbReference type="AlphaFoldDB" id="A0A399R8P3"/>